<dbReference type="AlphaFoldDB" id="A0A061SJ38"/>
<accession>A0A061SJ38</accession>
<evidence type="ECO:0000313" key="1">
    <source>
        <dbReference type="EMBL" id="JAC82716.1"/>
    </source>
</evidence>
<organism evidence="1">
    <name type="scientific">Tetraselmis sp. GSL018</name>
    <dbReference type="NCBI Taxonomy" id="582737"/>
    <lineage>
        <taxon>Eukaryota</taxon>
        <taxon>Viridiplantae</taxon>
        <taxon>Chlorophyta</taxon>
        <taxon>core chlorophytes</taxon>
        <taxon>Chlorodendrophyceae</taxon>
        <taxon>Chlorodendrales</taxon>
        <taxon>Chlorodendraceae</taxon>
        <taxon>Tetraselmis</taxon>
    </lineage>
</organism>
<name>A0A061SJ38_9CHLO</name>
<proteinExistence type="predicted"/>
<dbReference type="EMBL" id="GBEZ01002328">
    <property type="protein sequence ID" value="JAC82716.1"/>
    <property type="molecule type" value="Transcribed_RNA"/>
</dbReference>
<protein>
    <submittedName>
        <fullName evidence="1">Uncharacterized protein</fullName>
    </submittedName>
</protein>
<reference evidence="1" key="1">
    <citation type="submission" date="2014-05" db="EMBL/GenBank/DDBJ databases">
        <title>The transcriptome of the halophilic microalga Tetraselmis sp. GSL018 isolated from the Great Salt Lake, Utah.</title>
        <authorList>
            <person name="Jinkerson R.E."/>
            <person name="D'Adamo S."/>
            <person name="Posewitz M.C."/>
        </authorList>
    </citation>
    <scope>NUCLEOTIDE SEQUENCE</scope>
    <source>
        <strain evidence="1">GSL018</strain>
    </source>
</reference>
<gene>
    <name evidence="1" type="ORF">TSPGSL018_5065</name>
</gene>
<sequence>MSVVSPVMPQKTEPSDISYSPSLLKTTTCILWITPVRKTWSEEERMAFNSLVLAGLASRRFNSCTKNSAALRTLVSPTLCTELTTQIDTIKAIIEAHVARRS</sequence>